<dbReference type="GO" id="GO:0005783">
    <property type="term" value="C:endoplasmic reticulum"/>
    <property type="evidence" value="ECO:0007669"/>
    <property type="project" value="TreeGrafter"/>
</dbReference>
<sequence length="357" mass="40469">MLTDPFKDFLYGIADSMRFFFKAFSIDRNAGANSNDVKSLSNTTKLITKDHSMSPQRQAPPMTALRQRREERNRSKIATQFPPTRTASPRSKAASALWQCVGLNLACIIAINYVLLPSIALVVHLIHSVVEYFTLTRDLALSSAFYDGGLYLNLISLLQMFWILPLFTITRLVNAIWYQDIANGAARKLEKSSDQALPFSRNLADFCYSTLLETIFLAQTNIAGCLPLPLLNFCLKFAHLSLLYALYSFEYAWMSRGVVLNQRLLRIQSDWSYFLGFGFWLSLITISCPDVFLSGCLFGVCFPFLIVSGFEADCSRRRQNSQRNDNDEFYLPIFAPSVYISDKVARFILNKASCSNK</sequence>
<evidence type="ECO:0000256" key="2">
    <source>
        <dbReference type="ARBA" id="ARBA00010970"/>
    </source>
</evidence>
<keyword evidence="4 7" id="KW-1133">Transmembrane helix</keyword>
<evidence type="ECO:0000256" key="1">
    <source>
        <dbReference type="ARBA" id="ARBA00004141"/>
    </source>
</evidence>
<keyword evidence="8" id="KW-1185">Reference proteome</keyword>
<keyword evidence="5 7" id="KW-0472">Membrane</keyword>
<dbReference type="PANTHER" id="PTHR21389:SF0">
    <property type="entry name" value="ETOPOSIDE-INDUCED PROTEIN 2.4 HOMOLOG"/>
    <property type="match status" value="1"/>
</dbReference>
<comment type="subcellular location">
    <subcellularLocation>
        <location evidence="1">Membrane</location>
        <topology evidence="1">Multi-pass membrane protein</topology>
    </subcellularLocation>
</comment>
<name>A0A915L0X2_ROMCU</name>
<dbReference type="WBParaSite" id="nRc.2.0.1.t44829-RA">
    <property type="protein sequence ID" value="nRc.2.0.1.t44829-RA"/>
    <property type="gene ID" value="nRc.2.0.1.g44829"/>
</dbReference>
<dbReference type="Pfam" id="PF07264">
    <property type="entry name" value="EI24"/>
    <property type="match status" value="1"/>
</dbReference>
<evidence type="ECO:0000256" key="6">
    <source>
        <dbReference type="SAM" id="MobiDB-lite"/>
    </source>
</evidence>
<evidence type="ECO:0000256" key="7">
    <source>
        <dbReference type="SAM" id="Phobius"/>
    </source>
</evidence>
<dbReference type="PANTHER" id="PTHR21389">
    <property type="entry name" value="P53 INDUCED PROTEIN"/>
    <property type="match status" value="1"/>
</dbReference>
<keyword evidence="3 7" id="KW-0812">Transmembrane</keyword>
<feature type="transmembrane region" description="Helical" evidence="7">
    <location>
        <begin position="292"/>
        <end position="310"/>
    </location>
</feature>
<feature type="region of interest" description="Disordered" evidence="6">
    <location>
        <begin position="51"/>
        <end position="73"/>
    </location>
</feature>
<evidence type="ECO:0000256" key="3">
    <source>
        <dbReference type="ARBA" id="ARBA00022692"/>
    </source>
</evidence>
<protein>
    <submittedName>
        <fullName evidence="9">Etoposide-induced protein 2.4-like protein</fullName>
    </submittedName>
</protein>
<organism evidence="8 9">
    <name type="scientific">Romanomermis culicivorax</name>
    <name type="common">Nematode worm</name>
    <dbReference type="NCBI Taxonomy" id="13658"/>
    <lineage>
        <taxon>Eukaryota</taxon>
        <taxon>Metazoa</taxon>
        <taxon>Ecdysozoa</taxon>
        <taxon>Nematoda</taxon>
        <taxon>Enoplea</taxon>
        <taxon>Dorylaimia</taxon>
        <taxon>Mermithida</taxon>
        <taxon>Mermithoidea</taxon>
        <taxon>Mermithidae</taxon>
        <taxon>Romanomermis</taxon>
    </lineage>
</organism>
<evidence type="ECO:0000256" key="4">
    <source>
        <dbReference type="ARBA" id="ARBA00022989"/>
    </source>
</evidence>
<feature type="transmembrane region" description="Helical" evidence="7">
    <location>
        <begin position="270"/>
        <end position="286"/>
    </location>
</feature>
<comment type="similarity">
    <text evidence="2">Belongs to the EI24 family.</text>
</comment>
<dbReference type="Proteomes" id="UP000887565">
    <property type="component" value="Unplaced"/>
</dbReference>
<accession>A0A915L0X2</accession>
<dbReference type="InterPro" id="IPR059112">
    <property type="entry name" value="CysZ/EI24"/>
</dbReference>
<evidence type="ECO:0000313" key="8">
    <source>
        <dbReference type="Proteomes" id="UP000887565"/>
    </source>
</evidence>
<evidence type="ECO:0000256" key="5">
    <source>
        <dbReference type="ARBA" id="ARBA00023136"/>
    </source>
</evidence>
<dbReference type="AlphaFoldDB" id="A0A915L0X2"/>
<dbReference type="GO" id="GO:0016020">
    <property type="term" value="C:membrane"/>
    <property type="evidence" value="ECO:0007669"/>
    <property type="project" value="UniProtKB-SubCell"/>
</dbReference>
<proteinExistence type="inferred from homology"/>
<evidence type="ECO:0000313" key="9">
    <source>
        <dbReference type="WBParaSite" id="nRc.2.0.1.t44829-RA"/>
    </source>
</evidence>
<reference evidence="9" key="1">
    <citation type="submission" date="2022-11" db="UniProtKB">
        <authorList>
            <consortium name="WormBaseParasite"/>
        </authorList>
    </citation>
    <scope>IDENTIFICATION</scope>
</reference>
<feature type="transmembrane region" description="Helical" evidence="7">
    <location>
        <begin position="150"/>
        <end position="178"/>
    </location>
</feature>
<dbReference type="GO" id="GO:0016236">
    <property type="term" value="P:macroautophagy"/>
    <property type="evidence" value="ECO:0007669"/>
    <property type="project" value="TreeGrafter"/>
</dbReference>
<feature type="transmembrane region" description="Helical" evidence="7">
    <location>
        <begin position="100"/>
        <end position="130"/>
    </location>
</feature>